<evidence type="ECO:0000313" key="9">
    <source>
        <dbReference type="Proteomes" id="UP000237438"/>
    </source>
</evidence>
<feature type="domain" description="Cullin family profile" evidence="7">
    <location>
        <begin position="550"/>
        <end position="758"/>
    </location>
</feature>
<evidence type="ECO:0000256" key="2">
    <source>
        <dbReference type="ARBA" id="ARBA00022618"/>
    </source>
</evidence>
<dbReference type="EMBL" id="PEDP01000242">
    <property type="protein sequence ID" value="POS86829.1"/>
    <property type="molecule type" value="Genomic_DNA"/>
</dbReference>
<dbReference type="InterPro" id="IPR059120">
    <property type="entry name" value="Cullin-like_AB"/>
</dbReference>
<organism evidence="8 9">
    <name type="scientific">Erysiphe pulchra</name>
    <dbReference type="NCBI Taxonomy" id="225359"/>
    <lineage>
        <taxon>Eukaryota</taxon>
        <taxon>Fungi</taxon>
        <taxon>Dikarya</taxon>
        <taxon>Ascomycota</taxon>
        <taxon>Pezizomycotina</taxon>
        <taxon>Leotiomycetes</taxon>
        <taxon>Erysiphales</taxon>
        <taxon>Erysiphaceae</taxon>
        <taxon>Erysiphe</taxon>
    </lineage>
</organism>
<dbReference type="InterPro" id="IPR036388">
    <property type="entry name" value="WH-like_DNA-bd_sf"/>
</dbReference>
<dbReference type="PROSITE" id="PS50069">
    <property type="entry name" value="CULLIN_2"/>
    <property type="match status" value="1"/>
</dbReference>
<dbReference type="SMART" id="SM00182">
    <property type="entry name" value="CULLIN"/>
    <property type="match status" value="1"/>
</dbReference>
<dbReference type="InterPro" id="IPR044554">
    <property type="entry name" value="ANAPC2"/>
</dbReference>
<proteinExistence type="inferred from homology"/>
<reference evidence="8 9" key="1">
    <citation type="submission" date="2017-10" db="EMBL/GenBank/DDBJ databases">
        <title>Development of genomic resources for the powdery mildew, Erysiphe pulchra.</title>
        <authorList>
            <person name="Wadl P.A."/>
            <person name="Mack B.M."/>
            <person name="Moore G."/>
            <person name="Beltz S.B."/>
        </authorList>
    </citation>
    <scope>NUCLEOTIDE SEQUENCE [LARGE SCALE GENOMIC DNA]</scope>
    <source>
        <strain evidence="8">Cflorida</strain>
    </source>
</reference>
<keyword evidence="9" id="KW-1185">Reference proteome</keyword>
<keyword evidence="3" id="KW-0498">Mitosis</keyword>
<dbReference type="Pfam" id="PF26557">
    <property type="entry name" value="Cullin_AB"/>
    <property type="match status" value="1"/>
</dbReference>
<keyword evidence="4" id="KW-0833">Ubl conjugation pathway</keyword>
<dbReference type="InterPro" id="IPR057975">
    <property type="entry name" value="TPR_ANAPC2"/>
</dbReference>
<evidence type="ECO:0000259" key="7">
    <source>
        <dbReference type="PROSITE" id="PS50069"/>
    </source>
</evidence>
<dbReference type="GO" id="GO:0006511">
    <property type="term" value="P:ubiquitin-dependent protein catabolic process"/>
    <property type="evidence" value="ECO:0007669"/>
    <property type="project" value="InterPro"/>
</dbReference>
<dbReference type="PANTHER" id="PTHR45957">
    <property type="entry name" value="ANAPHASE-PROMOTING COMPLEX SUBUNIT 2"/>
    <property type="match status" value="1"/>
</dbReference>
<evidence type="ECO:0000256" key="5">
    <source>
        <dbReference type="ARBA" id="ARBA00023306"/>
    </source>
</evidence>
<dbReference type="Gene3D" id="1.10.10.10">
    <property type="entry name" value="Winged helix-like DNA-binding domain superfamily/Winged helix DNA-binding domain"/>
    <property type="match status" value="1"/>
</dbReference>
<comment type="caution">
    <text evidence="8">The sequence shown here is derived from an EMBL/GenBank/DDBJ whole genome shotgun (WGS) entry which is preliminary data.</text>
</comment>
<feature type="non-terminal residue" evidence="8">
    <location>
        <position position="877"/>
    </location>
</feature>
<dbReference type="AlphaFoldDB" id="A0A2S4PXQ8"/>
<dbReference type="Proteomes" id="UP000237438">
    <property type="component" value="Unassembled WGS sequence"/>
</dbReference>
<evidence type="ECO:0000256" key="3">
    <source>
        <dbReference type="ARBA" id="ARBA00022776"/>
    </source>
</evidence>
<dbReference type="InterPro" id="IPR016158">
    <property type="entry name" value="Cullin_homology"/>
</dbReference>
<accession>A0A2S4PXQ8</accession>
<dbReference type="GO" id="GO:0007091">
    <property type="term" value="P:metaphase/anaphase transition of mitotic cell cycle"/>
    <property type="evidence" value="ECO:0007669"/>
    <property type="project" value="TreeGrafter"/>
</dbReference>
<dbReference type="Gene3D" id="3.30.230.130">
    <property type="entry name" value="Cullin, Chain C, Domain 2"/>
    <property type="match status" value="1"/>
</dbReference>
<comment type="similarity">
    <text evidence="6">Belongs to the cullin family.</text>
</comment>
<sequence>MYNLQDVTMPSPNLFAQKQLVFTSVFDVQNYRVPTETNSVVGKFTKKRLNIDTFQSQWHDSWLLVTKTLSFQKAFEKYGSLEPKKRLVDSKFKNALQILLFSKVDSISSHENVDIVAWLSSQVRQHYVNYTLPSILQVKDHVSLEHELIHSIEILETARRLYEYKVLLIKQQMDIVSPGISLPVVSKFQRDLDAIISNTVMGAISNPLTKVLNRYVAIILRLPFLNDNSSNLEHIDSLSEERAEEALMKLVNSLKNVGLTGEGFQIIFAEVMNNAMSSFIHGICQETISLKATRATTELSCEEIPKEKFKQSHQRVSIYPSQCVKDIFEWIESKYAKLAFRVLGSLDNKIYMSWPESVKFKDIGISRLANFRSKQLFSIVENWPHNGEALDDLRTAITTPERRLHLTEVFSQTLARKILHPAASTTKILQTYISMIWSFHSLDQSKVLLDKVAYPLQLYLYTREDTVRIILSGLLADLEKPLCGNMGDQLLELAWLLNNESEVFGQKASDVGLDWHDMDWIPDPVDAGPTYKRSKNADIIGTLVGALGCKEIFIKEFQNIIGDSFLKFNGEFLREIKVLELLKIKFGEVPLQACEVMLKDIQDSREIDYKIQGFNQNRERIPRTTRNSRHLSRVEEDISKPSLHAKILSRLFWPQLHFESLKIPPEIADLQKAFEEGFTSFKPSRKLTWLDTSGMATIEIELKDRTVVEEVHTWQAVVILAFQKDGIDEQYQRRTVTELLSSLQIEEGLVRSALRFWVNKSVLCETSLDNYVVRETLSLQDQVYLESQTSGSRPLRRSNQNIYQNREDTFTALHQNMEIYWQFIQAMLTNSSKQMPLQQIAMMLKNLIIDGFPYTNDELKEFLKQKISDGVLELSAG</sequence>
<dbReference type="GO" id="GO:0005680">
    <property type="term" value="C:anaphase-promoting complex"/>
    <property type="evidence" value="ECO:0007669"/>
    <property type="project" value="TreeGrafter"/>
</dbReference>
<dbReference type="Pfam" id="PF25773">
    <property type="entry name" value="TPR_ANAPC2"/>
    <property type="match status" value="1"/>
</dbReference>
<dbReference type="InterPro" id="IPR036390">
    <property type="entry name" value="WH_DNA-bd_sf"/>
</dbReference>
<dbReference type="InterPro" id="IPR014786">
    <property type="entry name" value="ANAPC2_C"/>
</dbReference>
<evidence type="ECO:0000256" key="1">
    <source>
        <dbReference type="ARBA" id="ARBA00016068"/>
    </source>
</evidence>
<dbReference type="SUPFAM" id="SSF75632">
    <property type="entry name" value="Cullin homology domain"/>
    <property type="match status" value="1"/>
</dbReference>
<keyword evidence="5" id="KW-0131">Cell cycle</keyword>
<dbReference type="InterPro" id="IPR036317">
    <property type="entry name" value="Cullin_homology_sf"/>
</dbReference>
<name>A0A2S4PXQ8_9PEZI</name>
<dbReference type="SMART" id="SM01013">
    <property type="entry name" value="APC2"/>
    <property type="match status" value="1"/>
</dbReference>
<dbReference type="PANTHER" id="PTHR45957:SF1">
    <property type="entry name" value="ANAPHASE-PROMOTING COMPLEX SUBUNIT 2"/>
    <property type="match status" value="1"/>
</dbReference>
<dbReference type="Pfam" id="PF08672">
    <property type="entry name" value="ANAPC2"/>
    <property type="match status" value="1"/>
</dbReference>
<dbReference type="GO" id="GO:0031625">
    <property type="term" value="F:ubiquitin protein ligase binding"/>
    <property type="evidence" value="ECO:0007669"/>
    <property type="project" value="InterPro"/>
</dbReference>
<dbReference type="STRING" id="225359.A0A2S4PXQ8"/>
<evidence type="ECO:0000256" key="6">
    <source>
        <dbReference type="PROSITE-ProRule" id="PRU00330"/>
    </source>
</evidence>
<dbReference type="GO" id="GO:0051301">
    <property type="term" value="P:cell division"/>
    <property type="evidence" value="ECO:0007669"/>
    <property type="project" value="UniProtKB-KW"/>
</dbReference>
<dbReference type="OrthoDB" id="5581181at2759"/>
<dbReference type="GO" id="GO:0070979">
    <property type="term" value="P:protein K11-linked ubiquitination"/>
    <property type="evidence" value="ECO:0007669"/>
    <property type="project" value="TreeGrafter"/>
</dbReference>
<keyword evidence="2" id="KW-0132">Cell division</keyword>
<protein>
    <recommendedName>
        <fullName evidence="1">Anaphase-promoting complex subunit 2</fullName>
    </recommendedName>
</protein>
<gene>
    <name evidence="8" type="ORF">EPUL_002738</name>
</gene>
<dbReference type="SUPFAM" id="SSF46785">
    <property type="entry name" value="Winged helix' DNA-binding domain"/>
    <property type="match status" value="1"/>
</dbReference>
<evidence type="ECO:0000313" key="8">
    <source>
        <dbReference type="EMBL" id="POS86829.1"/>
    </source>
</evidence>
<evidence type="ECO:0000256" key="4">
    <source>
        <dbReference type="ARBA" id="ARBA00022786"/>
    </source>
</evidence>